<dbReference type="PANTHER" id="PTHR42990:SF1">
    <property type="entry name" value="AAA+ ATPASE DOMAIN-CONTAINING PROTEIN"/>
    <property type="match status" value="1"/>
</dbReference>
<dbReference type="GO" id="GO:0005524">
    <property type="term" value="F:ATP binding"/>
    <property type="evidence" value="ECO:0007669"/>
    <property type="project" value="UniProtKB-KW"/>
</dbReference>
<reference evidence="2" key="1">
    <citation type="submission" date="2020-10" db="EMBL/GenBank/DDBJ databases">
        <authorList>
            <person name="Gilroy R."/>
        </authorList>
    </citation>
    <scope>NUCLEOTIDE SEQUENCE</scope>
    <source>
        <strain evidence="2">21143</strain>
    </source>
</reference>
<dbReference type="SUPFAM" id="SSF46785">
    <property type="entry name" value="Winged helix' DNA-binding domain"/>
    <property type="match status" value="1"/>
</dbReference>
<dbReference type="Proteomes" id="UP000886722">
    <property type="component" value="Unassembled WGS sequence"/>
</dbReference>
<sequence length="393" mass="46557">MEAFFKTHKYLVEHVSSPVKRGLMQEIDWSRRLIGIKGSRGVGKTTFLLQYARENFGPDDRTCLYINLNNLYFADKKLSDFVDEFYRLGGRCLLIDQVFKYPTWAEELAYCYRTYSDLYVIFSGSSVMRLKEEESPIQDIVDSYNLRGYSFREFLNLMAGTDFPSVKLDDILRDHTAFAREVISHVHPLSYFKEYLHHGFYPFFLEQHNFTEALVKTMNMMMEVDILFIKQIELTYLPKIRRLLYLLATSSPCSPNVSQLSKEIQTSRATVVNYIKYLKDARLINMLYPVDEEFPRKPARVYLHNTNLMYPIGPEHIDPQAVRETFFYNILHKDNRLNEGIRNTHFLVNRRYNFKIEGETLRGRNNPDYYYAMDNNEVGKENKIPLWLFGFLY</sequence>
<keyword evidence="2" id="KW-0067">ATP-binding</keyword>
<evidence type="ECO:0000313" key="2">
    <source>
        <dbReference type="EMBL" id="HIT38535.1"/>
    </source>
</evidence>
<reference evidence="2" key="2">
    <citation type="journal article" date="2021" name="PeerJ">
        <title>Extensive microbial diversity within the chicken gut microbiome revealed by metagenomics and culture.</title>
        <authorList>
            <person name="Gilroy R."/>
            <person name="Ravi A."/>
            <person name="Getino M."/>
            <person name="Pursley I."/>
            <person name="Horton D.L."/>
            <person name="Alikhan N.F."/>
            <person name="Baker D."/>
            <person name="Gharbi K."/>
            <person name="Hall N."/>
            <person name="Watson M."/>
            <person name="Adriaenssens E.M."/>
            <person name="Foster-Nyarko E."/>
            <person name="Jarju S."/>
            <person name="Secka A."/>
            <person name="Antonio M."/>
            <person name="Oren A."/>
            <person name="Chaudhuri R.R."/>
            <person name="La Ragione R."/>
            <person name="Hildebrand F."/>
            <person name="Pallen M.J."/>
        </authorList>
    </citation>
    <scope>NUCLEOTIDE SEQUENCE</scope>
    <source>
        <strain evidence="2">21143</strain>
    </source>
</reference>
<proteinExistence type="predicted"/>
<evidence type="ECO:0000313" key="3">
    <source>
        <dbReference type="Proteomes" id="UP000886722"/>
    </source>
</evidence>
<dbReference type="EMBL" id="DVKT01000004">
    <property type="protein sequence ID" value="HIT38535.1"/>
    <property type="molecule type" value="Genomic_DNA"/>
</dbReference>
<dbReference type="InterPro" id="IPR027417">
    <property type="entry name" value="P-loop_NTPase"/>
</dbReference>
<keyword evidence="2" id="KW-0547">Nucleotide-binding</keyword>
<protein>
    <submittedName>
        <fullName evidence="2">ATP-binding protein</fullName>
    </submittedName>
</protein>
<evidence type="ECO:0000259" key="1">
    <source>
        <dbReference type="Pfam" id="PF13173"/>
    </source>
</evidence>
<feature type="domain" description="AAA" evidence="1">
    <location>
        <begin position="31"/>
        <end position="155"/>
    </location>
</feature>
<gene>
    <name evidence="2" type="ORF">IAD06_00635</name>
</gene>
<accession>A0A9D1GCK7</accession>
<dbReference type="InterPro" id="IPR041682">
    <property type="entry name" value="AAA_14"/>
</dbReference>
<dbReference type="Pfam" id="PF13173">
    <property type="entry name" value="AAA_14"/>
    <property type="match status" value="1"/>
</dbReference>
<name>A0A9D1GCK7_9BACT</name>
<dbReference type="InterPro" id="IPR036390">
    <property type="entry name" value="WH_DNA-bd_sf"/>
</dbReference>
<dbReference type="SUPFAM" id="SSF52540">
    <property type="entry name" value="P-loop containing nucleoside triphosphate hydrolases"/>
    <property type="match status" value="1"/>
</dbReference>
<organism evidence="2 3">
    <name type="scientific">Candidatus Caccoplasma intestinavium</name>
    <dbReference type="NCBI Taxonomy" id="2840716"/>
    <lineage>
        <taxon>Bacteria</taxon>
        <taxon>Pseudomonadati</taxon>
        <taxon>Bacteroidota</taxon>
        <taxon>Bacteroidia</taxon>
        <taxon>Bacteroidales</taxon>
        <taxon>Bacteroidaceae</taxon>
        <taxon>Bacteroidaceae incertae sedis</taxon>
        <taxon>Candidatus Caccoplasma</taxon>
    </lineage>
</organism>
<comment type="caution">
    <text evidence="2">The sequence shown here is derived from an EMBL/GenBank/DDBJ whole genome shotgun (WGS) entry which is preliminary data.</text>
</comment>
<dbReference type="AlphaFoldDB" id="A0A9D1GCK7"/>
<dbReference type="PANTHER" id="PTHR42990">
    <property type="entry name" value="ATPASE"/>
    <property type="match status" value="1"/>
</dbReference>